<keyword evidence="3" id="KW-0949">S-adenosyl-L-methionine</keyword>
<name>A0A0F9BZF9_9ZZZZ</name>
<sequence>MKSSPIRWVGGKSRLRKQILERIPDHDCYVEVFGGAAWVLFAKEPSKAEVYNDVDGELVNLFLILQRRPEEFLEAFRRMLYAREVFESLRATDPIWLDELTRAVRYFYLVRVSFGGKMEAYGTTTGRSLTLNLKKLPGIVEEAHRRLQKVQIDRLTYELCLDRYDREHCFFYLDPPYWEDEKFRYALGPGRHRELRKRLGGLEGRWLLSYNDHEEVRRLYEGYRIEEVKVRYHLGSKGGQAKRVSELLISNYDPKTGERMA</sequence>
<dbReference type="GO" id="GO:0006298">
    <property type="term" value="P:mismatch repair"/>
    <property type="evidence" value="ECO:0007669"/>
    <property type="project" value="TreeGrafter"/>
</dbReference>
<dbReference type="PANTHER" id="PTHR30481:SF4">
    <property type="entry name" value="SITE-SPECIFIC DNA-METHYLTRANSFERASE (ADENINE-SPECIFIC)"/>
    <property type="match status" value="1"/>
</dbReference>
<comment type="caution">
    <text evidence="4">The sequence shown here is derived from an EMBL/GenBank/DDBJ whole genome shotgun (WGS) entry which is preliminary data.</text>
</comment>
<proteinExistence type="predicted"/>
<dbReference type="InterPro" id="IPR029063">
    <property type="entry name" value="SAM-dependent_MTases_sf"/>
</dbReference>
<reference evidence="4" key="1">
    <citation type="journal article" date="2015" name="Nature">
        <title>Complex archaea that bridge the gap between prokaryotes and eukaryotes.</title>
        <authorList>
            <person name="Spang A."/>
            <person name="Saw J.H."/>
            <person name="Jorgensen S.L."/>
            <person name="Zaremba-Niedzwiedzka K."/>
            <person name="Martijn J."/>
            <person name="Lind A.E."/>
            <person name="van Eijk R."/>
            <person name="Schleper C."/>
            <person name="Guy L."/>
            <person name="Ettema T.J."/>
        </authorList>
    </citation>
    <scope>NUCLEOTIDE SEQUENCE</scope>
</reference>
<dbReference type="PRINTS" id="PR00505">
    <property type="entry name" value="D12N6MTFRASE"/>
</dbReference>
<dbReference type="EMBL" id="LAZR01046772">
    <property type="protein sequence ID" value="KKK95754.1"/>
    <property type="molecule type" value="Genomic_DNA"/>
</dbReference>
<dbReference type="GO" id="GO:0032259">
    <property type="term" value="P:methylation"/>
    <property type="evidence" value="ECO:0007669"/>
    <property type="project" value="UniProtKB-KW"/>
</dbReference>
<dbReference type="GO" id="GO:0043565">
    <property type="term" value="F:sequence-specific DNA binding"/>
    <property type="evidence" value="ECO:0007669"/>
    <property type="project" value="TreeGrafter"/>
</dbReference>
<dbReference type="InterPro" id="IPR012263">
    <property type="entry name" value="M_m6A_EcoRV"/>
</dbReference>
<keyword evidence="1" id="KW-0489">Methyltransferase</keyword>
<dbReference type="AlphaFoldDB" id="A0A0F9BZF9"/>
<accession>A0A0F9BZF9</accession>
<evidence type="ECO:0000256" key="1">
    <source>
        <dbReference type="ARBA" id="ARBA00022603"/>
    </source>
</evidence>
<dbReference type="Pfam" id="PF02086">
    <property type="entry name" value="MethyltransfD12"/>
    <property type="match status" value="1"/>
</dbReference>
<dbReference type="GO" id="GO:0009307">
    <property type="term" value="P:DNA restriction-modification system"/>
    <property type="evidence" value="ECO:0007669"/>
    <property type="project" value="InterPro"/>
</dbReference>
<evidence type="ECO:0000256" key="3">
    <source>
        <dbReference type="ARBA" id="ARBA00022691"/>
    </source>
</evidence>
<gene>
    <name evidence="4" type="ORF">LCGC14_2669620</name>
</gene>
<dbReference type="GO" id="GO:0009007">
    <property type="term" value="F:site-specific DNA-methyltransferase (adenine-specific) activity"/>
    <property type="evidence" value="ECO:0007669"/>
    <property type="project" value="UniProtKB-EC"/>
</dbReference>
<protein>
    <submittedName>
        <fullName evidence="4">Uncharacterized protein</fullName>
    </submittedName>
</protein>
<evidence type="ECO:0000313" key="4">
    <source>
        <dbReference type="EMBL" id="KKK95754.1"/>
    </source>
</evidence>
<dbReference type="InterPro" id="IPR012327">
    <property type="entry name" value="MeTrfase_D12"/>
</dbReference>
<dbReference type="GO" id="GO:1904047">
    <property type="term" value="F:S-adenosyl-L-methionine binding"/>
    <property type="evidence" value="ECO:0007669"/>
    <property type="project" value="TreeGrafter"/>
</dbReference>
<dbReference type="PIRSF" id="PIRSF000398">
    <property type="entry name" value="M_m6A_EcoRV"/>
    <property type="match status" value="1"/>
</dbReference>
<evidence type="ECO:0000256" key="2">
    <source>
        <dbReference type="ARBA" id="ARBA00022679"/>
    </source>
</evidence>
<dbReference type="PANTHER" id="PTHR30481">
    <property type="entry name" value="DNA ADENINE METHYLASE"/>
    <property type="match status" value="1"/>
</dbReference>
<organism evidence="4">
    <name type="scientific">marine sediment metagenome</name>
    <dbReference type="NCBI Taxonomy" id="412755"/>
    <lineage>
        <taxon>unclassified sequences</taxon>
        <taxon>metagenomes</taxon>
        <taxon>ecological metagenomes</taxon>
    </lineage>
</organism>
<keyword evidence="2" id="KW-0808">Transferase</keyword>
<dbReference type="SUPFAM" id="SSF53335">
    <property type="entry name" value="S-adenosyl-L-methionine-dependent methyltransferases"/>
    <property type="match status" value="1"/>
</dbReference>
<dbReference type="Gene3D" id="3.40.50.150">
    <property type="entry name" value="Vaccinia Virus protein VP39"/>
    <property type="match status" value="2"/>
</dbReference>